<dbReference type="AlphaFoldDB" id="N8RMN4"/>
<evidence type="ECO:0000313" key="1">
    <source>
        <dbReference type="EMBL" id="ENU34809.1"/>
    </source>
</evidence>
<reference evidence="1 2" key="1">
    <citation type="submission" date="2013-02" db="EMBL/GenBank/DDBJ databases">
        <title>The Genome Sequence of Acinetobacter parvus NIPH 1103.</title>
        <authorList>
            <consortium name="The Broad Institute Genome Sequencing Platform"/>
            <consortium name="The Broad Institute Genome Sequencing Center for Infectious Disease"/>
            <person name="Cerqueira G."/>
            <person name="Feldgarden M."/>
            <person name="Courvalin P."/>
            <person name="Perichon B."/>
            <person name="Grillot-Courvalin C."/>
            <person name="Clermont D."/>
            <person name="Rocha E."/>
            <person name="Yoon E.-J."/>
            <person name="Nemec A."/>
            <person name="Walker B."/>
            <person name="Young S.K."/>
            <person name="Zeng Q."/>
            <person name="Gargeya S."/>
            <person name="Fitzgerald M."/>
            <person name="Haas B."/>
            <person name="Abouelleil A."/>
            <person name="Alvarado L."/>
            <person name="Arachchi H.M."/>
            <person name="Berlin A.M."/>
            <person name="Chapman S.B."/>
            <person name="Dewar J."/>
            <person name="Goldberg J."/>
            <person name="Griggs A."/>
            <person name="Gujja S."/>
            <person name="Hansen M."/>
            <person name="Howarth C."/>
            <person name="Imamovic A."/>
            <person name="Larimer J."/>
            <person name="McCowan C."/>
            <person name="Murphy C."/>
            <person name="Neiman D."/>
            <person name="Pearson M."/>
            <person name="Priest M."/>
            <person name="Roberts A."/>
            <person name="Saif S."/>
            <person name="Shea T."/>
            <person name="Sisk P."/>
            <person name="Sykes S."/>
            <person name="Wortman J."/>
            <person name="Nusbaum C."/>
            <person name="Birren B."/>
        </authorList>
    </citation>
    <scope>NUCLEOTIDE SEQUENCE [LARGE SCALE GENOMIC DNA]</scope>
    <source>
        <strain evidence="1 2">NIPH 1103</strain>
    </source>
</reference>
<protein>
    <submittedName>
        <fullName evidence="1">Uncharacterized protein</fullName>
    </submittedName>
</protein>
<dbReference type="HOGENOM" id="CLU_497518_0_0_6"/>
<name>N8RMN4_9GAMM</name>
<evidence type="ECO:0000313" key="2">
    <source>
        <dbReference type="Proteomes" id="UP000018426"/>
    </source>
</evidence>
<dbReference type="PATRIC" id="fig|1217671.3.peg.157"/>
<accession>N8RMN4</accession>
<dbReference type="EMBL" id="APOL01000007">
    <property type="protein sequence ID" value="ENU34809.1"/>
    <property type="molecule type" value="Genomic_DNA"/>
</dbReference>
<dbReference type="Proteomes" id="UP000018426">
    <property type="component" value="Unassembled WGS sequence"/>
</dbReference>
<dbReference type="RefSeq" id="WP_004676228.1">
    <property type="nucleotide sequence ID" value="NZ_KB849222.1"/>
</dbReference>
<proteinExistence type="predicted"/>
<sequence>MNNCEKTLDPKEILGCSYDEVKDLIDTVYLMTWEQVLLVPLYTRQQFFYQKNSKGEDKDQPDDPISFSNKMKLISALFKSNKFSDEFQNAVLEKIERYEDIHSITSYLLNLEVDSLKEQAKILLNIITTEHITFSGNKSYHKENHPYTYKTMNNCLYNIINIFQFTLNLSIFNENIEDVLLKALKYAITGDRQLHLSEDELKRGLREKTSLESALIYVRENFNNEFDKNLIKKSVHIYLSKEIGNNISKLFQYIENGNVENVYRVKNFFEKAVNVRDDNNNKIIEIDKKIFKNLVALGQFKSVMDAIEHKLNNQYFRYENDDLESLEKLKSWYLNSKTGLLRSKRNIPSLVASILYFDVFGREGSFDMLYGLFVPIRKKGKIFIKDYYLLVTGIIYRFLYKYDFLNEDLRKDRIFHCFNKDEYLDNIEDFIMCQYDNKYTPKEKISENLDNIKTLHDPIMSDWSVISFDEGSDKFNAMVNRFKKLPNYLNAPKFIVKDTETQEEKRKEWDIGELIALQRLKKNHYPINSSFPLPLWVDMSMKGEIEN</sequence>
<gene>
    <name evidence="1" type="ORF">F989_00164</name>
</gene>
<organism evidence="1 2">
    <name type="scientific">Acinetobacter parvus NIPH 1103</name>
    <dbReference type="NCBI Taxonomy" id="1217671"/>
    <lineage>
        <taxon>Bacteria</taxon>
        <taxon>Pseudomonadati</taxon>
        <taxon>Pseudomonadota</taxon>
        <taxon>Gammaproteobacteria</taxon>
        <taxon>Moraxellales</taxon>
        <taxon>Moraxellaceae</taxon>
        <taxon>Acinetobacter</taxon>
    </lineage>
</organism>
<comment type="caution">
    <text evidence="1">The sequence shown here is derived from an EMBL/GenBank/DDBJ whole genome shotgun (WGS) entry which is preliminary data.</text>
</comment>